<accession>A0A7W7KRV0</accession>
<dbReference type="AlphaFoldDB" id="A0A7W7KRV0"/>
<gene>
    <name evidence="1" type="ORF">HNP46_006485</name>
</gene>
<dbReference type="Proteomes" id="UP000566995">
    <property type="component" value="Unassembled WGS sequence"/>
</dbReference>
<sequence>MIHVNMTLRFLQFRQEIHDRHFDTNVYQLTKGERLNQYALRQMHLTAQLHREICYDNNIKDMVVRGISTCLSMANLLQIDLGLKFQGSYPDYVTKEAYANTLLRATGQLAQTLTRVAEISGTDLRHSLQDALLESLNSFLGLCHSAGLSFETHSLARGIEAHHENVQSEDIHYVQKKGLFHNDLIVADKARAEAARRDFEEAESRIK</sequence>
<evidence type="ECO:0000313" key="1">
    <source>
        <dbReference type="EMBL" id="MBB4867571.1"/>
    </source>
</evidence>
<name>A0A7W7KRV0_PSENT</name>
<reference evidence="1 2" key="1">
    <citation type="submission" date="2020-08" db="EMBL/GenBank/DDBJ databases">
        <title>Functional genomics of gut bacteria from endangered species of beetles.</title>
        <authorList>
            <person name="Carlos-Shanley C."/>
        </authorList>
    </citation>
    <scope>NUCLEOTIDE SEQUENCE [LARGE SCALE GENOMIC DNA]</scope>
    <source>
        <strain evidence="1 2">S00179</strain>
    </source>
</reference>
<proteinExistence type="predicted"/>
<dbReference type="EMBL" id="JACHLI010000043">
    <property type="protein sequence ID" value="MBB4867571.1"/>
    <property type="molecule type" value="Genomic_DNA"/>
</dbReference>
<dbReference type="RefSeq" id="WP_184597220.1">
    <property type="nucleotide sequence ID" value="NZ_JACHLI010000043.1"/>
</dbReference>
<protein>
    <submittedName>
        <fullName evidence="1">Uncharacterized protein</fullName>
    </submittedName>
</protein>
<evidence type="ECO:0000313" key="2">
    <source>
        <dbReference type="Proteomes" id="UP000566995"/>
    </source>
</evidence>
<organism evidence="1 2">
    <name type="scientific">Pseudomonas nitroreducens</name>
    <dbReference type="NCBI Taxonomy" id="46680"/>
    <lineage>
        <taxon>Bacteria</taxon>
        <taxon>Pseudomonadati</taxon>
        <taxon>Pseudomonadota</taxon>
        <taxon>Gammaproteobacteria</taxon>
        <taxon>Pseudomonadales</taxon>
        <taxon>Pseudomonadaceae</taxon>
        <taxon>Pseudomonas</taxon>
    </lineage>
</organism>
<comment type="caution">
    <text evidence="1">The sequence shown here is derived from an EMBL/GenBank/DDBJ whole genome shotgun (WGS) entry which is preliminary data.</text>
</comment>